<dbReference type="EMBL" id="JALANJ010000044">
    <property type="protein sequence ID" value="MCY8122842.1"/>
    <property type="molecule type" value="Genomic_DNA"/>
</dbReference>
<feature type="non-terminal residue" evidence="1">
    <location>
        <position position="1"/>
    </location>
</feature>
<evidence type="ECO:0000313" key="2">
    <source>
        <dbReference type="Proteomes" id="UP001070352"/>
    </source>
</evidence>
<accession>A0A9Q4DRN1</accession>
<protein>
    <submittedName>
        <fullName evidence="1">Uncharacterized protein</fullName>
    </submittedName>
</protein>
<name>A0A9Q4DRN1_BACSC</name>
<dbReference type="AlphaFoldDB" id="A0A9Q4DRN1"/>
<sequence>KIMKNENVRKQLTKGYMKLLSEYKED</sequence>
<comment type="caution">
    <text evidence="1">The sequence shown here is derived from an EMBL/GenBank/DDBJ whole genome shotgun (WGS) entry which is preliminary data.</text>
</comment>
<dbReference type="Proteomes" id="UP001070352">
    <property type="component" value="Unassembled WGS sequence"/>
</dbReference>
<reference evidence="1" key="1">
    <citation type="submission" date="2022-02" db="EMBL/GenBank/DDBJ databases">
        <title>Crop Bioprotection Bacillus Genome Sequencing.</title>
        <authorList>
            <person name="Dunlap C."/>
        </authorList>
    </citation>
    <scope>NUCLEOTIDE SEQUENCE</scope>
    <source>
        <strain evidence="1">M18B4</strain>
    </source>
</reference>
<gene>
    <name evidence="1" type="ORF">MOC45_20015</name>
</gene>
<organism evidence="1 2">
    <name type="scientific">Bacillus spizizenii</name>
    <name type="common">Bacillus subtilis subsp. spizizenii</name>
    <dbReference type="NCBI Taxonomy" id="96241"/>
    <lineage>
        <taxon>Bacteria</taxon>
        <taxon>Bacillati</taxon>
        <taxon>Bacillota</taxon>
        <taxon>Bacilli</taxon>
        <taxon>Bacillales</taxon>
        <taxon>Bacillaceae</taxon>
        <taxon>Bacillus</taxon>
    </lineage>
</organism>
<evidence type="ECO:0000313" key="1">
    <source>
        <dbReference type="EMBL" id="MCY8122842.1"/>
    </source>
</evidence>
<proteinExistence type="predicted"/>